<feature type="transmembrane region" description="Helical" evidence="10">
    <location>
        <begin position="52"/>
        <end position="69"/>
    </location>
</feature>
<keyword evidence="4" id="KW-0808">Transferase</keyword>
<keyword evidence="5" id="KW-0547">Nucleotide-binding</keyword>
<dbReference type="PANTHER" id="PTHR24421">
    <property type="entry name" value="NITRATE/NITRITE SENSOR PROTEIN NARX-RELATED"/>
    <property type="match status" value="1"/>
</dbReference>
<accession>A0ABT4UCY1</accession>
<reference evidence="13 14" key="1">
    <citation type="submission" date="2023-01" db="EMBL/GenBank/DDBJ databases">
        <title>Draft genome sequence of Nocardiopsis sp. RSe5-2 isolated from halophytes.</title>
        <authorList>
            <person name="Duangmal K."/>
            <person name="Chantavorakit T."/>
        </authorList>
    </citation>
    <scope>NUCLEOTIDE SEQUENCE [LARGE SCALE GENOMIC DNA]</scope>
    <source>
        <strain evidence="13 14">RSe5-2</strain>
    </source>
</reference>
<keyword evidence="10" id="KW-0472">Membrane</keyword>
<feature type="transmembrane region" description="Helical" evidence="10">
    <location>
        <begin position="29"/>
        <end position="45"/>
    </location>
</feature>
<keyword evidence="10" id="KW-1133">Transmembrane helix</keyword>
<dbReference type="InterPro" id="IPR036890">
    <property type="entry name" value="HATPase_C_sf"/>
</dbReference>
<organism evidence="13 14">
    <name type="scientific">Nocardiopsis endophytica</name>
    <dbReference type="NCBI Taxonomy" id="3018445"/>
    <lineage>
        <taxon>Bacteria</taxon>
        <taxon>Bacillati</taxon>
        <taxon>Actinomycetota</taxon>
        <taxon>Actinomycetes</taxon>
        <taxon>Streptosporangiales</taxon>
        <taxon>Nocardiopsidaceae</taxon>
        <taxon>Nocardiopsis</taxon>
    </lineage>
</organism>
<dbReference type="EMBL" id="JAQFWQ010000146">
    <property type="protein sequence ID" value="MDA2814813.1"/>
    <property type="molecule type" value="Genomic_DNA"/>
</dbReference>
<protein>
    <recommendedName>
        <fullName evidence="2">histidine kinase</fullName>
        <ecNumber evidence="2">2.7.13.3</ecNumber>
    </recommendedName>
</protein>
<comment type="caution">
    <text evidence="13">The sequence shown here is derived from an EMBL/GenBank/DDBJ whole genome shotgun (WGS) entry which is preliminary data.</text>
</comment>
<feature type="transmembrane region" description="Helical" evidence="10">
    <location>
        <begin position="125"/>
        <end position="145"/>
    </location>
</feature>
<evidence type="ECO:0000256" key="1">
    <source>
        <dbReference type="ARBA" id="ARBA00000085"/>
    </source>
</evidence>
<dbReference type="InterPro" id="IPR011712">
    <property type="entry name" value="Sig_transdc_His_kin_sub3_dim/P"/>
</dbReference>
<evidence type="ECO:0000313" key="14">
    <source>
        <dbReference type="Proteomes" id="UP001527866"/>
    </source>
</evidence>
<dbReference type="InterPro" id="IPR003594">
    <property type="entry name" value="HATPase_dom"/>
</dbReference>
<dbReference type="EC" id="2.7.13.3" evidence="2"/>
<proteinExistence type="predicted"/>
<name>A0ABT4UCY1_9ACTN</name>
<evidence type="ECO:0000256" key="9">
    <source>
        <dbReference type="SAM" id="MobiDB-lite"/>
    </source>
</evidence>
<dbReference type="Pfam" id="PF07730">
    <property type="entry name" value="HisKA_3"/>
    <property type="match status" value="1"/>
</dbReference>
<evidence type="ECO:0000313" key="13">
    <source>
        <dbReference type="EMBL" id="MDA2814813.1"/>
    </source>
</evidence>
<dbReference type="InterPro" id="IPR050482">
    <property type="entry name" value="Sensor_HK_TwoCompSys"/>
</dbReference>
<dbReference type="CDD" id="cd16917">
    <property type="entry name" value="HATPase_UhpB-NarQ-NarX-like"/>
    <property type="match status" value="1"/>
</dbReference>
<dbReference type="Pfam" id="PF02518">
    <property type="entry name" value="HATPase_c"/>
    <property type="match status" value="1"/>
</dbReference>
<dbReference type="PANTHER" id="PTHR24421:SF10">
    <property type="entry name" value="NITRATE_NITRITE SENSOR PROTEIN NARQ"/>
    <property type="match status" value="1"/>
</dbReference>
<feature type="domain" description="Histidine kinase/HSP90-like ATPase" evidence="11">
    <location>
        <begin position="352"/>
        <end position="439"/>
    </location>
</feature>
<evidence type="ECO:0000256" key="7">
    <source>
        <dbReference type="ARBA" id="ARBA00022840"/>
    </source>
</evidence>
<dbReference type="SUPFAM" id="SSF55874">
    <property type="entry name" value="ATPase domain of HSP90 chaperone/DNA topoisomerase II/histidine kinase"/>
    <property type="match status" value="1"/>
</dbReference>
<dbReference type="Proteomes" id="UP001527866">
    <property type="component" value="Unassembled WGS sequence"/>
</dbReference>
<feature type="transmembrane region" description="Helical" evidence="10">
    <location>
        <begin position="89"/>
        <end position="113"/>
    </location>
</feature>
<evidence type="ECO:0000256" key="3">
    <source>
        <dbReference type="ARBA" id="ARBA00022553"/>
    </source>
</evidence>
<feature type="transmembrane region" description="Helical" evidence="10">
    <location>
        <begin position="491"/>
        <end position="517"/>
    </location>
</feature>
<evidence type="ECO:0000256" key="10">
    <source>
        <dbReference type="SAM" id="Phobius"/>
    </source>
</evidence>
<dbReference type="GO" id="GO:0016301">
    <property type="term" value="F:kinase activity"/>
    <property type="evidence" value="ECO:0007669"/>
    <property type="project" value="UniProtKB-KW"/>
</dbReference>
<evidence type="ECO:0000256" key="2">
    <source>
        <dbReference type="ARBA" id="ARBA00012438"/>
    </source>
</evidence>
<dbReference type="RefSeq" id="WP_270690338.1">
    <property type="nucleotide sequence ID" value="NZ_JAQFWQ010000146.1"/>
</dbReference>
<keyword evidence="7" id="KW-0067">ATP-binding</keyword>
<keyword evidence="6 13" id="KW-0418">Kinase</keyword>
<feature type="compositionally biased region" description="Low complexity" evidence="9">
    <location>
        <begin position="445"/>
        <end position="457"/>
    </location>
</feature>
<keyword evidence="8" id="KW-0902">Two-component regulatory system</keyword>
<feature type="region of interest" description="Disordered" evidence="9">
    <location>
        <begin position="277"/>
        <end position="311"/>
    </location>
</feature>
<dbReference type="Gene3D" id="3.30.565.10">
    <property type="entry name" value="Histidine kinase-like ATPase, C-terminal domain"/>
    <property type="match status" value="1"/>
</dbReference>
<feature type="domain" description="Signal transduction histidine kinase subgroup 3 dimerisation and phosphoacceptor" evidence="12">
    <location>
        <begin position="213"/>
        <end position="276"/>
    </location>
</feature>
<dbReference type="Gene3D" id="1.20.5.1930">
    <property type="match status" value="1"/>
</dbReference>
<keyword evidence="14" id="KW-1185">Reference proteome</keyword>
<comment type="catalytic activity">
    <reaction evidence="1">
        <text>ATP + protein L-histidine = ADP + protein N-phospho-L-histidine.</text>
        <dbReference type="EC" id="2.7.13.3"/>
    </reaction>
</comment>
<sequence>MSGREPIRGTSLSRFPVWAEKYSGHGTDALLWAVLVGLLAAEVFGLRDRSMALAETLTAALAFGAAFALRRRFPVTALGAACLPPLAQAMATTVGVVDVFALAYVLPAPVLAFLAGRRSERTAPVVTLTVTFALVMLLFNALTWIRSGDLREALTGVTDWASGLLALVGAVVAPWLLGRYWRRVDDLRTAGWEIAERMELARDVDAERARLRERSRIATDMHGALGNDLALIGVRAAALEMTVDGDRAREAASELRVAAHEANLRLREIIGVLRAETGAPGSRASETGTMADAPTPPGAGTSEPEGGRSLEVPGDEAVAAAVDRAVGAGMEVTLVREGTALVPTGPSGHVAHLVVQEALTNAARHAPGSRVAVRLLREDGATSVRITDTGGAVGGTGGRTRGNGSGLAELRGLVESAGGAFSAGRNDEGGFTVSARIPDALPDATTEAAATAETTAPEPAPGVRAERAGRAGTETETASRRRHAREGVRRWLVTAVVVPTALAAGITSMAFGALWFVGVNTVLPRSDYESMRVGDDQAAVEADLPVFTYPPDERADGPPAPPGAQCRYYLVEYENGLPPLYRLCFADGRLAAKDVVHRQE</sequence>
<feature type="transmembrane region" description="Helical" evidence="10">
    <location>
        <begin position="160"/>
        <end position="178"/>
    </location>
</feature>
<evidence type="ECO:0000256" key="6">
    <source>
        <dbReference type="ARBA" id="ARBA00022777"/>
    </source>
</evidence>
<evidence type="ECO:0000256" key="4">
    <source>
        <dbReference type="ARBA" id="ARBA00022679"/>
    </source>
</evidence>
<evidence type="ECO:0000256" key="8">
    <source>
        <dbReference type="ARBA" id="ARBA00023012"/>
    </source>
</evidence>
<evidence type="ECO:0000259" key="12">
    <source>
        <dbReference type="Pfam" id="PF07730"/>
    </source>
</evidence>
<evidence type="ECO:0000256" key="5">
    <source>
        <dbReference type="ARBA" id="ARBA00022741"/>
    </source>
</evidence>
<feature type="region of interest" description="Disordered" evidence="9">
    <location>
        <begin position="445"/>
        <end position="484"/>
    </location>
</feature>
<keyword evidence="10" id="KW-0812">Transmembrane</keyword>
<gene>
    <name evidence="13" type="ORF">O4J56_29480</name>
</gene>
<keyword evidence="3" id="KW-0597">Phosphoprotein</keyword>
<evidence type="ECO:0000259" key="11">
    <source>
        <dbReference type="Pfam" id="PF02518"/>
    </source>
</evidence>